<proteinExistence type="predicted"/>
<accession>A0A1L3FFF4</accession>
<dbReference type="Proteomes" id="UP000181962">
    <property type="component" value="Chromosome"/>
</dbReference>
<feature type="compositionally biased region" description="Basic and acidic residues" evidence="1">
    <location>
        <begin position="1"/>
        <end position="19"/>
    </location>
</feature>
<gene>
    <name evidence="2" type="ORF">BKD09_27195</name>
</gene>
<feature type="compositionally biased region" description="Basic residues" evidence="1">
    <location>
        <begin position="20"/>
        <end position="31"/>
    </location>
</feature>
<organism evidence="2 3">
    <name type="scientific">Bradyrhizobium japonicum</name>
    <dbReference type="NCBI Taxonomy" id="375"/>
    <lineage>
        <taxon>Bacteria</taxon>
        <taxon>Pseudomonadati</taxon>
        <taxon>Pseudomonadota</taxon>
        <taxon>Alphaproteobacteria</taxon>
        <taxon>Hyphomicrobiales</taxon>
        <taxon>Nitrobacteraceae</taxon>
        <taxon>Bradyrhizobium</taxon>
    </lineage>
</organism>
<evidence type="ECO:0000313" key="2">
    <source>
        <dbReference type="EMBL" id="APG12028.1"/>
    </source>
</evidence>
<dbReference type="EMBL" id="CP017637">
    <property type="protein sequence ID" value="APG12028.1"/>
    <property type="molecule type" value="Genomic_DNA"/>
</dbReference>
<dbReference type="AlphaFoldDB" id="A0A1L3FFF4"/>
<evidence type="ECO:0000256" key="1">
    <source>
        <dbReference type="SAM" id="MobiDB-lite"/>
    </source>
</evidence>
<name>A0A1L3FFF4_BRAJP</name>
<evidence type="ECO:0000313" key="3">
    <source>
        <dbReference type="Proteomes" id="UP000181962"/>
    </source>
</evidence>
<protein>
    <submittedName>
        <fullName evidence="2">Uncharacterized protein</fullName>
    </submittedName>
</protein>
<feature type="region of interest" description="Disordered" evidence="1">
    <location>
        <begin position="1"/>
        <end position="31"/>
    </location>
</feature>
<sequence>MLKDLDGQLSDPGEHAVREPKKKAAKARKKRTDGRSQILIYMDPSVIGRLKLAGLAMGKPAFELAEKAIEEWLKSHQAEIKQGMAKLSRGE</sequence>
<reference evidence="2 3" key="1">
    <citation type="submission" date="2016-11" db="EMBL/GenBank/DDBJ databases">
        <title>Complete Genome Sequence of Bradyrhizobium sp. strain J5, an isolated from soybean nodule in Hokkaido.</title>
        <authorList>
            <person name="Kanehara K."/>
        </authorList>
    </citation>
    <scope>NUCLEOTIDE SEQUENCE [LARGE SCALE GENOMIC DNA]</scope>
    <source>
        <strain evidence="2 3">J5</strain>
    </source>
</reference>